<gene>
    <name evidence="10" type="ORF">NCTC11645_02839</name>
</gene>
<dbReference type="InterPro" id="IPR004485">
    <property type="entry name" value="Cobalamin_biosynth_CobD/CbiB"/>
</dbReference>
<keyword evidence="4" id="KW-1003">Cell membrane</keyword>
<comment type="subcellular location">
    <subcellularLocation>
        <location evidence="1">Cell membrane</location>
        <topology evidence="1">Multi-pass membrane protein</topology>
    </subcellularLocation>
</comment>
<evidence type="ECO:0000313" key="11">
    <source>
        <dbReference type="Proteomes" id="UP000254512"/>
    </source>
</evidence>
<reference evidence="10 11" key="1">
    <citation type="submission" date="2018-06" db="EMBL/GenBank/DDBJ databases">
        <authorList>
            <consortium name="Pathogen Informatics"/>
            <person name="Doyle S."/>
        </authorList>
    </citation>
    <scope>NUCLEOTIDE SEQUENCE [LARGE SCALE GENOMIC DNA]</scope>
    <source>
        <strain evidence="10 11">NCTC11645</strain>
    </source>
</reference>
<evidence type="ECO:0000256" key="9">
    <source>
        <dbReference type="SAM" id="Phobius"/>
    </source>
</evidence>
<proteinExistence type="inferred from homology"/>
<evidence type="ECO:0000256" key="7">
    <source>
        <dbReference type="ARBA" id="ARBA00022989"/>
    </source>
</evidence>
<dbReference type="NCBIfam" id="NF006476">
    <property type="entry name" value="PRK08878.1"/>
    <property type="match status" value="1"/>
</dbReference>
<dbReference type="Pfam" id="PF03186">
    <property type="entry name" value="CobD_Cbib"/>
    <property type="match status" value="1"/>
</dbReference>
<dbReference type="PANTHER" id="PTHR34308">
    <property type="entry name" value="COBALAMIN BIOSYNTHESIS PROTEIN CBIB"/>
    <property type="match status" value="1"/>
</dbReference>
<feature type="transmembrane region" description="Helical" evidence="9">
    <location>
        <begin position="65"/>
        <end position="85"/>
    </location>
</feature>
<name>A0A377HQN6_GRIHO</name>
<dbReference type="STRING" id="673.AL542_12250"/>
<dbReference type="GO" id="GO:0009236">
    <property type="term" value="P:cobalamin biosynthetic process"/>
    <property type="evidence" value="ECO:0007669"/>
    <property type="project" value="UniProtKB-UniPathway"/>
</dbReference>
<dbReference type="Proteomes" id="UP000254512">
    <property type="component" value="Unassembled WGS sequence"/>
</dbReference>
<feature type="transmembrane region" description="Helical" evidence="9">
    <location>
        <begin position="12"/>
        <end position="30"/>
    </location>
</feature>
<evidence type="ECO:0000256" key="8">
    <source>
        <dbReference type="ARBA" id="ARBA00023136"/>
    </source>
</evidence>
<keyword evidence="8 9" id="KW-0472">Membrane</keyword>
<keyword evidence="6 9" id="KW-0812">Transmembrane</keyword>
<keyword evidence="5" id="KW-0169">Cobalamin biosynthesis</keyword>
<evidence type="ECO:0000256" key="2">
    <source>
        <dbReference type="ARBA" id="ARBA00004953"/>
    </source>
</evidence>
<evidence type="ECO:0000256" key="1">
    <source>
        <dbReference type="ARBA" id="ARBA00004651"/>
    </source>
</evidence>
<evidence type="ECO:0000256" key="5">
    <source>
        <dbReference type="ARBA" id="ARBA00022573"/>
    </source>
</evidence>
<dbReference type="AlphaFoldDB" id="A0A377HQN6"/>
<protein>
    <submittedName>
        <fullName evidence="10">Adenosylcobinamide-phosphate synthase</fullName>
    </submittedName>
</protein>
<sequence>MKVLLTPLDALLAHTTLLAMWGAILLHWFFPVPSDISPLTLWRRVADAISDKVNHAEDTPEQQRLAGALSLAIMWLTVAVLLVALKQLVWIDWLFELLLLWLALGWKPVTNLALEVERALSRDDKPQARTLLATALNRQTYSLSPVGIAKAGCETLLVGYVRGLIGILFWYAVAGGIGAFLYALVAQLTRTWPPRKQEYAQFGLPTSAMLSLLDWLPSRLFALLIAAGHRFQPALTAIREQGQNWSVNGAGWLLAASGAKFQLALGGLAIYDDEKCVRPNVGGEIAPSSLHLALLNQTLRQKALLWIVIQSFLMWFAHGLL</sequence>
<organism evidence="10 11">
    <name type="scientific">Grimontia hollisae</name>
    <name type="common">Vibrio hollisae</name>
    <dbReference type="NCBI Taxonomy" id="673"/>
    <lineage>
        <taxon>Bacteria</taxon>
        <taxon>Pseudomonadati</taxon>
        <taxon>Pseudomonadota</taxon>
        <taxon>Gammaproteobacteria</taxon>
        <taxon>Vibrionales</taxon>
        <taxon>Vibrionaceae</taxon>
        <taxon>Grimontia</taxon>
    </lineage>
</organism>
<feature type="transmembrane region" description="Helical" evidence="9">
    <location>
        <begin position="303"/>
        <end position="320"/>
    </location>
</feature>
<dbReference type="RefSeq" id="WP_115660056.1">
    <property type="nucleotide sequence ID" value="NZ_UGHD01000002.1"/>
</dbReference>
<comment type="pathway">
    <text evidence="2">Cofactor biosynthesis; adenosylcobalamin biosynthesis.</text>
</comment>
<keyword evidence="7 9" id="KW-1133">Transmembrane helix</keyword>
<dbReference type="PANTHER" id="PTHR34308:SF1">
    <property type="entry name" value="COBALAMIN BIOSYNTHESIS PROTEIN CBIB"/>
    <property type="match status" value="1"/>
</dbReference>
<dbReference type="GO" id="GO:0005886">
    <property type="term" value="C:plasma membrane"/>
    <property type="evidence" value="ECO:0007669"/>
    <property type="project" value="UniProtKB-SubCell"/>
</dbReference>
<dbReference type="UniPathway" id="UPA00148"/>
<comment type="similarity">
    <text evidence="3">Belongs to the CobD/CbiB family.</text>
</comment>
<evidence type="ECO:0000256" key="4">
    <source>
        <dbReference type="ARBA" id="ARBA00022475"/>
    </source>
</evidence>
<evidence type="ECO:0000256" key="6">
    <source>
        <dbReference type="ARBA" id="ARBA00022692"/>
    </source>
</evidence>
<dbReference type="GO" id="GO:0048472">
    <property type="term" value="F:threonine-phosphate decarboxylase activity"/>
    <property type="evidence" value="ECO:0007669"/>
    <property type="project" value="InterPro"/>
</dbReference>
<evidence type="ECO:0000313" key="10">
    <source>
        <dbReference type="EMBL" id="STO58404.1"/>
    </source>
</evidence>
<feature type="transmembrane region" description="Helical" evidence="9">
    <location>
        <begin position="164"/>
        <end position="185"/>
    </location>
</feature>
<evidence type="ECO:0000256" key="3">
    <source>
        <dbReference type="ARBA" id="ARBA00006263"/>
    </source>
</evidence>
<dbReference type="EMBL" id="UGHD01000002">
    <property type="protein sequence ID" value="STO58404.1"/>
    <property type="molecule type" value="Genomic_DNA"/>
</dbReference>
<accession>A0A377HQN6</accession>